<dbReference type="InterPro" id="IPR001342">
    <property type="entry name" value="HDH_cat"/>
</dbReference>
<dbReference type="InterPro" id="IPR016204">
    <property type="entry name" value="HDH"/>
</dbReference>
<dbReference type="Pfam" id="PF01842">
    <property type="entry name" value="ACT"/>
    <property type="match status" value="1"/>
</dbReference>
<dbReference type="Gene3D" id="3.30.360.10">
    <property type="entry name" value="Dihydrodipicolinate Reductase, domain 2"/>
    <property type="match status" value="1"/>
</dbReference>
<dbReference type="Gene3D" id="3.40.50.720">
    <property type="entry name" value="NAD(P)-binding Rossmann-like Domain"/>
    <property type="match status" value="1"/>
</dbReference>
<dbReference type="CDD" id="cd04881">
    <property type="entry name" value="ACT_HSDH-Hom"/>
    <property type="match status" value="1"/>
</dbReference>
<keyword evidence="1" id="KW-0560">Oxidoreductase</keyword>
<gene>
    <name evidence="1" type="ORF">ACEZDG_23035</name>
</gene>
<dbReference type="Pfam" id="PF00742">
    <property type="entry name" value="Homoserine_dh"/>
    <property type="match status" value="1"/>
</dbReference>
<dbReference type="Pfam" id="PF03447">
    <property type="entry name" value="NAD_binding_3"/>
    <property type="match status" value="1"/>
</dbReference>
<dbReference type="SUPFAM" id="SSF55021">
    <property type="entry name" value="ACT-like"/>
    <property type="match status" value="1"/>
</dbReference>
<dbReference type="InterPro" id="IPR002912">
    <property type="entry name" value="ACT_dom"/>
</dbReference>
<dbReference type="InterPro" id="IPR005106">
    <property type="entry name" value="Asp/hSer_DH_NAD-bd"/>
</dbReference>
<dbReference type="PROSITE" id="PS01042">
    <property type="entry name" value="HOMOSER_DHGENASE"/>
    <property type="match status" value="1"/>
</dbReference>
<dbReference type="PANTHER" id="PTHR43331">
    <property type="entry name" value="HOMOSERINE DEHYDROGENASE"/>
    <property type="match status" value="1"/>
</dbReference>
<comment type="caution">
    <text evidence="1">The sequence shown here is derived from an EMBL/GenBank/DDBJ whole genome shotgun (WGS) entry which is preliminary data.</text>
</comment>
<dbReference type="PANTHER" id="PTHR43331:SF1">
    <property type="entry name" value="HOMOSERINE DEHYDROGENASE"/>
    <property type="match status" value="1"/>
</dbReference>
<dbReference type="InterPro" id="IPR019811">
    <property type="entry name" value="HDH_CS"/>
</dbReference>
<dbReference type="NCBIfam" id="NF004976">
    <property type="entry name" value="PRK06349.1"/>
    <property type="match status" value="1"/>
</dbReference>
<evidence type="ECO:0000313" key="1">
    <source>
        <dbReference type="EMBL" id="MFC1412146.1"/>
    </source>
</evidence>
<reference evidence="1 2" key="1">
    <citation type="submission" date="2024-09" db="EMBL/GenBank/DDBJ databases">
        <authorList>
            <person name="Lee S.D."/>
        </authorList>
    </citation>
    <scope>NUCLEOTIDE SEQUENCE [LARGE SCALE GENOMIC DNA]</scope>
    <source>
        <strain evidence="1 2">N1-1</strain>
    </source>
</reference>
<dbReference type="InterPro" id="IPR045865">
    <property type="entry name" value="ACT-like_dom_sf"/>
</dbReference>
<dbReference type="SUPFAM" id="SSF55347">
    <property type="entry name" value="Glyceraldehyde-3-phosphate dehydrogenase-like, C-terminal domain"/>
    <property type="match status" value="1"/>
</dbReference>
<dbReference type="Proteomes" id="UP001592582">
    <property type="component" value="Unassembled WGS sequence"/>
</dbReference>
<dbReference type="EMBL" id="JBHEZX010000010">
    <property type="protein sequence ID" value="MFC1412146.1"/>
    <property type="molecule type" value="Genomic_DNA"/>
</dbReference>
<dbReference type="GO" id="GO:0004412">
    <property type="term" value="F:homoserine dehydrogenase activity"/>
    <property type="evidence" value="ECO:0007669"/>
    <property type="project" value="UniProtKB-EC"/>
</dbReference>
<protein>
    <submittedName>
        <fullName evidence="1">Homoserine dehydrogenase</fullName>
        <ecNumber evidence="1">1.1.1.3</ecNumber>
    </submittedName>
</protein>
<dbReference type="InterPro" id="IPR036291">
    <property type="entry name" value="NAD(P)-bd_dom_sf"/>
</dbReference>
<dbReference type="SUPFAM" id="SSF51735">
    <property type="entry name" value="NAD(P)-binding Rossmann-fold domains"/>
    <property type="match status" value="1"/>
</dbReference>
<dbReference type="EC" id="1.1.1.3" evidence="1"/>
<dbReference type="Gene3D" id="3.30.70.260">
    <property type="match status" value="1"/>
</dbReference>
<dbReference type="PROSITE" id="PS51671">
    <property type="entry name" value="ACT"/>
    <property type="match status" value="1"/>
</dbReference>
<dbReference type="PIRSF" id="PIRSF000098">
    <property type="entry name" value="Homoser_dehydrog"/>
    <property type="match status" value="1"/>
</dbReference>
<organism evidence="1 2">
    <name type="scientific">Streptacidiphilus alkalitolerans</name>
    <dbReference type="NCBI Taxonomy" id="3342712"/>
    <lineage>
        <taxon>Bacteria</taxon>
        <taxon>Bacillati</taxon>
        <taxon>Actinomycetota</taxon>
        <taxon>Actinomycetes</taxon>
        <taxon>Kitasatosporales</taxon>
        <taxon>Streptomycetaceae</taxon>
        <taxon>Streptacidiphilus</taxon>
    </lineage>
</organism>
<proteinExistence type="predicted"/>
<name>A0ABV6VET5_9ACTN</name>
<evidence type="ECO:0000313" key="2">
    <source>
        <dbReference type="Proteomes" id="UP001592582"/>
    </source>
</evidence>
<sequence>MRTLKVALLGCGVVGTEVARIMTTHAADLAARIGAPVELAGVAVRRANRPRPGIADELITTDATELVKRDDIDVVIEVIGGIEPARSLILTAFDHGASVVSANKALLAADGSALHAAAASAGADLYYEAAVAGAIPLLRPLRESLAGDKVNRVLGIVNGTTNFILDKMDSTGAGYSEALEEATALGYAEADPTADVEGFDAAAKAAILAGIAFHTRVTAADVFREGLTEVTAADIASAKAMNNIVKLLAICERSADGSSVTARVHPAMIPRTHPLASVRGAYNAVFVESEAAGQLMFYGPGAGGAPTASAVLGDLVAVCRNKLAGSTGPGESAYAQLTVSPMDGVVTRYHVSLDVADKAGVLAQVATVFAEHGVSIDTVRQQGREGDASLVVVTHRATDAALSATVSALRNLDNVRGVASIMRVEGE</sequence>
<keyword evidence="2" id="KW-1185">Reference proteome</keyword>
<accession>A0ABV6VET5</accession>